<evidence type="ECO:0000256" key="1">
    <source>
        <dbReference type="SAM" id="Phobius"/>
    </source>
</evidence>
<dbReference type="OrthoDB" id="9779080at2"/>
<dbReference type="RefSeq" id="WP_120168212.1">
    <property type="nucleotide sequence ID" value="NZ_MCIB01000009.1"/>
</dbReference>
<dbReference type="AlphaFoldDB" id="A0A419T5P2"/>
<evidence type="ECO:0000259" key="2">
    <source>
        <dbReference type="Pfam" id="PF07670"/>
    </source>
</evidence>
<reference evidence="3 4" key="1">
    <citation type="submission" date="2016-08" db="EMBL/GenBank/DDBJ databases">
        <title>Novel Firmicutes and Novel Genomes.</title>
        <authorList>
            <person name="Poppleton D.I."/>
            <person name="Gribaldo S."/>
        </authorList>
    </citation>
    <scope>NUCLEOTIDE SEQUENCE [LARGE SCALE GENOMIC DNA]</scope>
    <source>
        <strain evidence="3 4">CTT3</strain>
    </source>
</reference>
<name>A0A419T5P2_9FIRM</name>
<feature type="transmembrane region" description="Helical" evidence="1">
    <location>
        <begin position="34"/>
        <end position="53"/>
    </location>
</feature>
<proteinExistence type="predicted"/>
<keyword evidence="1" id="KW-0812">Transmembrane</keyword>
<gene>
    <name evidence="3" type="ORF">BET03_10300</name>
</gene>
<evidence type="ECO:0000313" key="3">
    <source>
        <dbReference type="EMBL" id="RKD32718.1"/>
    </source>
</evidence>
<organism evidence="3 4">
    <name type="scientific">Thermohalobacter berrensis</name>
    <dbReference type="NCBI Taxonomy" id="99594"/>
    <lineage>
        <taxon>Bacteria</taxon>
        <taxon>Bacillati</taxon>
        <taxon>Bacillota</taxon>
        <taxon>Tissierellia</taxon>
        <taxon>Tissierellales</taxon>
        <taxon>Thermohalobacteraceae</taxon>
        <taxon>Thermohalobacter</taxon>
    </lineage>
</organism>
<feature type="domain" description="Nucleoside transporter/FeoB GTPase Gate" evidence="2">
    <location>
        <begin position="32"/>
        <end position="114"/>
    </location>
</feature>
<keyword evidence="1" id="KW-1133">Transmembrane helix</keyword>
<keyword evidence="1" id="KW-0472">Membrane</keyword>
<sequence length="152" mass="16295">MENQSVKTKTKSNGITIKTLKNGIKSGLNTTWTLAKIIVTVYFIITFVKYTPLLDWIAIKCAPLMKIFGLPGEAAIALVLGNVINLYAAIGAIASLSLTAKQSTIIAVMLSFSHSLFMESAVAKKTGISVVLVLLIRFSLAIISGILLNLIL</sequence>
<keyword evidence="4" id="KW-1185">Reference proteome</keyword>
<accession>A0A419T5P2</accession>
<evidence type="ECO:0000313" key="4">
    <source>
        <dbReference type="Proteomes" id="UP000284177"/>
    </source>
</evidence>
<dbReference type="Proteomes" id="UP000284177">
    <property type="component" value="Unassembled WGS sequence"/>
</dbReference>
<dbReference type="Pfam" id="PF07670">
    <property type="entry name" value="Gate"/>
    <property type="match status" value="1"/>
</dbReference>
<feature type="transmembrane region" description="Helical" evidence="1">
    <location>
        <begin position="74"/>
        <end position="98"/>
    </location>
</feature>
<dbReference type="EMBL" id="MCIB01000009">
    <property type="protein sequence ID" value="RKD32718.1"/>
    <property type="molecule type" value="Genomic_DNA"/>
</dbReference>
<dbReference type="InterPro" id="IPR011642">
    <property type="entry name" value="Gate_dom"/>
</dbReference>
<feature type="transmembrane region" description="Helical" evidence="1">
    <location>
        <begin position="130"/>
        <end position="151"/>
    </location>
</feature>
<protein>
    <submittedName>
        <fullName evidence="3">Nucleoside recognition protein</fullName>
    </submittedName>
</protein>
<comment type="caution">
    <text evidence="3">The sequence shown here is derived from an EMBL/GenBank/DDBJ whole genome shotgun (WGS) entry which is preliminary data.</text>
</comment>